<dbReference type="Proteomes" id="UP000428333">
    <property type="component" value="Linkage Group LG02"/>
</dbReference>
<gene>
    <name evidence="9" type="ORF">C3L33_03497</name>
</gene>
<dbReference type="GO" id="GO:0005737">
    <property type="term" value="C:cytoplasm"/>
    <property type="evidence" value="ECO:0007669"/>
    <property type="project" value="TreeGrafter"/>
</dbReference>
<dbReference type="InterPro" id="IPR000719">
    <property type="entry name" value="Prot_kinase_dom"/>
</dbReference>
<evidence type="ECO:0000256" key="3">
    <source>
        <dbReference type="ARBA" id="ARBA00022741"/>
    </source>
</evidence>
<evidence type="ECO:0000256" key="4">
    <source>
        <dbReference type="ARBA" id="ARBA00022777"/>
    </source>
</evidence>
<feature type="compositionally biased region" description="Polar residues" evidence="7">
    <location>
        <begin position="785"/>
        <end position="797"/>
    </location>
</feature>
<feature type="compositionally biased region" description="Polar residues" evidence="7">
    <location>
        <begin position="624"/>
        <end position="638"/>
    </location>
</feature>
<feature type="binding site" evidence="6">
    <location>
        <position position="158"/>
    </location>
    <ligand>
        <name>ATP</name>
        <dbReference type="ChEBI" id="CHEBI:30616"/>
    </ligand>
</feature>
<feature type="compositionally biased region" description="Polar residues" evidence="7">
    <location>
        <begin position="531"/>
        <end position="547"/>
    </location>
</feature>
<accession>A0A6A4M2P4</accession>
<dbReference type="GO" id="GO:0004713">
    <property type="term" value="F:protein tyrosine kinase activity"/>
    <property type="evidence" value="ECO:0007669"/>
    <property type="project" value="TreeGrafter"/>
</dbReference>
<dbReference type="PANTHER" id="PTHR24058:SF17">
    <property type="entry name" value="HOMEODOMAIN INTERACTING PROTEIN KINASE, ISOFORM D"/>
    <property type="match status" value="1"/>
</dbReference>
<keyword evidence="2" id="KW-0808">Transferase</keyword>
<evidence type="ECO:0000259" key="8">
    <source>
        <dbReference type="PROSITE" id="PS50011"/>
    </source>
</evidence>
<feature type="compositionally biased region" description="Basic and acidic residues" evidence="7">
    <location>
        <begin position="1"/>
        <end position="11"/>
    </location>
</feature>
<dbReference type="InterPro" id="IPR013325">
    <property type="entry name" value="RNA_pol_sigma_r2"/>
</dbReference>
<dbReference type="GO" id="GO:0005524">
    <property type="term" value="F:ATP binding"/>
    <property type="evidence" value="ECO:0007669"/>
    <property type="project" value="UniProtKB-UniRule"/>
</dbReference>
<dbReference type="InterPro" id="IPR017441">
    <property type="entry name" value="Protein_kinase_ATP_BS"/>
</dbReference>
<dbReference type="GO" id="GO:0006352">
    <property type="term" value="P:DNA-templated transcription initiation"/>
    <property type="evidence" value="ECO:0007669"/>
    <property type="project" value="InterPro"/>
</dbReference>
<reference evidence="9 10" key="1">
    <citation type="journal article" date="2019" name="Genome Biol. Evol.">
        <title>The Rhododendron genome and chromosomal organization provide insight into shared whole-genome duplications across the heath family (Ericaceae).</title>
        <authorList>
            <person name="Soza V.L."/>
            <person name="Lindsley D."/>
            <person name="Waalkes A."/>
            <person name="Ramage E."/>
            <person name="Patwardhan R.P."/>
            <person name="Burton J.N."/>
            <person name="Adey A."/>
            <person name="Kumar A."/>
            <person name="Qiu R."/>
            <person name="Shendure J."/>
            <person name="Hall B."/>
        </authorList>
    </citation>
    <scope>NUCLEOTIDE SEQUENCE [LARGE SCALE GENOMIC DNA]</scope>
    <source>
        <strain evidence="9">RSF 1966-606</strain>
    </source>
</reference>
<evidence type="ECO:0000256" key="6">
    <source>
        <dbReference type="PROSITE-ProRule" id="PRU10141"/>
    </source>
</evidence>
<feature type="non-terminal residue" evidence="9">
    <location>
        <position position="1"/>
    </location>
</feature>
<feature type="compositionally biased region" description="Low complexity" evidence="7">
    <location>
        <begin position="14"/>
        <end position="24"/>
    </location>
</feature>
<evidence type="ECO:0000256" key="5">
    <source>
        <dbReference type="ARBA" id="ARBA00022840"/>
    </source>
</evidence>
<dbReference type="GO" id="GO:0016987">
    <property type="term" value="F:sigma factor activity"/>
    <property type="evidence" value="ECO:0007669"/>
    <property type="project" value="UniProtKB-ARBA"/>
</dbReference>
<keyword evidence="10" id="KW-1185">Reference proteome</keyword>
<evidence type="ECO:0000313" key="10">
    <source>
        <dbReference type="Proteomes" id="UP000428333"/>
    </source>
</evidence>
<evidence type="ECO:0000256" key="2">
    <source>
        <dbReference type="ARBA" id="ARBA00022679"/>
    </source>
</evidence>
<dbReference type="Gene3D" id="3.30.200.20">
    <property type="entry name" value="Phosphorylase Kinase, domain 1"/>
    <property type="match status" value="1"/>
</dbReference>
<dbReference type="SMART" id="SM00220">
    <property type="entry name" value="S_TKc"/>
    <property type="match status" value="1"/>
</dbReference>
<keyword evidence="3 6" id="KW-0547">Nucleotide-binding</keyword>
<feature type="domain" description="Protein kinase" evidence="8">
    <location>
        <begin position="129"/>
        <end position="408"/>
    </location>
</feature>
<name>A0A6A4M2P4_9ERIC</name>
<proteinExistence type="predicted"/>
<feature type="region of interest" description="Disordered" evidence="7">
    <location>
        <begin position="1"/>
        <end position="24"/>
    </location>
</feature>
<dbReference type="GO" id="GO:0071482">
    <property type="term" value="P:cellular response to light stimulus"/>
    <property type="evidence" value="ECO:0007669"/>
    <property type="project" value="UniProtKB-ARBA"/>
</dbReference>
<evidence type="ECO:0000256" key="1">
    <source>
        <dbReference type="ARBA" id="ARBA00022527"/>
    </source>
</evidence>
<dbReference type="Pfam" id="PF04539">
    <property type="entry name" value="Sigma70_r3"/>
    <property type="match status" value="1"/>
</dbReference>
<dbReference type="OrthoDB" id="9332038at2759"/>
<dbReference type="PROSITE" id="PS00715">
    <property type="entry name" value="SIGMA70_1"/>
    <property type="match status" value="1"/>
</dbReference>
<dbReference type="SUPFAM" id="SSF56112">
    <property type="entry name" value="Protein kinase-like (PK-like)"/>
    <property type="match status" value="1"/>
</dbReference>
<feature type="compositionally biased region" description="Basic residues" evidence="7">
    <location>
        <begin position="997"/>
        <end position="1010"/>
    </location>
</feature>
<feature type="compositionally biased region" description="Polar residues" evidence="7">
    <location>
        <begin position="987"/>
        <end position="996"/>
    </location>
</feature>
<sequence>MDEIGTSKEGEPQSSSAAESLSSPSSVAIAKQWRPSQLIFSPYSPDTNAKPQNLRVVVRRPVISRLTKDIVETYKICNPQFQYSEELNPKRFLTSPSIGVLNDGHDNANSDLILAVNLVLVNLETQRRYIVKEILGQGTFGQVAKCWVAETSSFVAVKIIKNQPAYYQQALVEVSILTTLNRKFDPDDRHHIVRIYDYFVYHRHLCITFELLDTNLYTTAIDMWSFGCIVAELFLGLPLFPGGSEFDLLRRMIKILGGQPPDYVLKEAKTTCKFFKFVGNVNHEEPTSRRSAYKALTEEEYEAVCVSLFLLFDQRESKKPLVAKEYFKYTNLEAIVREYPYRQNLSEEDLVKESRLRLALIDFLRGLVEFDPAKRWSPLQVGQKLEGWERDMSSKGGRLILASKHPFVTGEPFTCPYNPPPETPRVIPGMTRVAVHNSPHFHVVPYAHSGSYGSLGSHGSYNDNTGLGSSYGSYGENSNMFAYYSPVGPSGMKGGMPILGSSPDARRRIQLPPGNRLGVSPSAGNFVPMSLGTSPSQFTPPTYSQVGAGSPGQYGPTSPVRGSCHGSPLGPSANQFNRRKSWGYHGSVQSQESSSFPHWQGQVTDSTSSAQAEGNSPVHGSPLHPQSNLNASSWKQQRGGSGITAGYSAAHNFPASLTLPNMQSSQPIENARDNPEGSLSLPGPGDWDPNYSEELLLQDDGSDVSCMATEFSRMQLGQALLPTESLGYVRRSNHIAGTSFPSTHRPNGLIQPFSTGEVGSSQSGHDLHGGFARPVTKSSHLMPHSSPSRLGQQSVQRLNHGRSTAGRGNIDMLQAEMAMAIIKAEVKPKKVFQCDGIAFKQGQSHTMATAAVIGLSAGKRLLSSSFYYSDIAEKLSYGNDYGLAHHQVFSSKKVIMAKKESSDRPSFLSNRRTRSVRALREHADTACDPSTADVGLEKLDRLEEERPSLELSVDALILLQKSMLEKQWNLSTEEVATDRKLKDTRNKNQFARSGTSARKRRFDSRKKVVNRNRSTTELGESKQEKTTISPELLRNRPKGYVRGVISEQLLTHSEVVQLSKLTKIGLHFDEQRSRLKECLGSEPLEEQLASSLGISRTELRSKWIESSLALDKLAMSNVRLVMSIAQRYDNMGVEMADLIQGGLFGLIRGIQKFDSSKGCKISTYVYWWIRQGVARAFFENSTTTIAACLNMSQQKVRNATEAVTRVFSLDRDAFPSLNGLPGETLHSMIAARTTHGYDYMVKPSRIGLSRERVRQIGLVAAEKIKQAAREKQLDYLLEKIE</sequence>
<dbReference type="InterPro" id="IPR007627">
    <property type="entry name" value="RNA_pol_sigma70_r2"/>
</dbReference>
<dbReference type="PANTHER" id="PTHR24058">
    <property type="entry name" value="DUAL SPECIFICITY PROTEIN KINASE"/>
    <property type="match status" value="1"/>
</dbReference>
<feature type="region of interest" description="Disordered" evidence="7">
    <location>
        <begin position="983"/>
        <end position="1029"/>
    </location>
</feature>
<dbReference type="InterPro" id="IPR007624">
    <property type="entry name" value="RNA_pol_sigma70_r3"/>
</dbReference>
<dbReference type="PROSITE" id="PS50011">
    <property type="entry name" value="PROTEIN_KINASE_DOM"/>
    <property type="match status" value="1"/>
</dbReference>
<dbReference type="SUPFAM" id="SSF88946">
    <property type="entry name" value="Sigma2 domain of RNA polymerase sigma factors"/>
    <property type="match status" value="1"/>
</dbReference>
<dbReference type="Gene3D" id="1.20.120.1810">
    <property type="match status" value="1"/>
</dbReference>
<comment type="caution">
    <text evidence="9">The sequence shown here is derived from an EMBL/GenBank/DDBJ whole genome shotgun (WGS) entry which is preliminary data.</text>
</comment>
<dbReference type="GO" id="GO:0004674">
    <property type="term" value="F:protein serine/threonine kinase activity"/>
    <property type="evidence" value="ECO:0007669"/>
    <property type="project" value="UniProtKB-KW"/>
</dbReference>
<keyword evidence="5 6" id="KW-0067">ATP-binding</keyword>
<dbReference type="Gene3D" id="1.10.510.10">
    <property type="entry name" value="Transferase(Phosphotransferase) domain 1"/>
    <property type="match status" value="1"/>
</dbReference>
<feature type="compositionally biased region" description="Polar residues" evidence="7">
    <location>
        <begin position="587"/>
        <end position="614"/>
    </location>
</feature>
<feature type="compositionally biased region" description="Polar residues" evidence="7">
    <location>
        <begin position="658"/>
        <end position="668"/>
    </location>
</feature>
<keyword evidence="4" id="KW-0418">Kinase</keyword>
<evidence type="ECO:0000313" key="9">
    <source>
        <dbReference type="EMBL" id="KAE9464600.1"/>
    </source>
</evidence>
<dbReference type="InterPro" id="IPR000943">
    <property type="entry name" value="RNA_pol_sigma70"/>
</dbReference>
<dbReference type="PROSITE" id="PS00107">
    <property type="entry name" value="PROTEIN_KINASE_ATP"/>
    <property type="match status" value="1"/>
</dbReference>
<dbReference type="EMBL" id="QEFC01000330">
    <property type="protein sequence ID" value="KAE9464600.1"/>
    <property type="molecule type" value="Genomic_DNA"/>
</dbReference>
<evidence type="ECO:0000256" key="7">
    <source>
        <dbReference type="SAM" id="MobiDB-lite"/>
    </source>
</evidence>
<dbReference type="InterPro" id="IPR050494">
    <property type="entry name" value="Ser_Thr_dual-spec_kinase"/>
</dbReference>
<protein>
    <recommendedName>
        <fullName evidence="8">Protein kinase domain-containing protein</fullName>
    </recommendedName>
</protein>
<feature type="region of interest" description="Disordered" evidence="7">
    <location>
        <begin position="778"/>
        <end position="806"/>
    </location>
</feature>
<dbReference type="InterPro" id="IPR011009">
    <property type="entry name" value="Kinase-like_dom_sf"/>
</dbReference>
<organism evidence="9 10">
    <name type="scientific">Rhododendron williamsianum</name>
    <dbReference type="NCBI Taxonomy" id="262921"/>
    <lineage>
        <taxon>Eukaryota</taxon>
        <taxon>Viridiplantae</taxon>
        <taxon>Streptophyta</taxon>
        <taxon>Embryophyta</taxon>
        <taxon>Tracheophyta</taxon>
        <taxon>Spermatophyta</taxon>
        <taxon>Magnoliopsida</taxon>
        <taxon>eudicotyledons</taxon>
        <taxon>Gunneridae</taxon>
        <taxon>Pentapetalae</taxon>
        <taxon>asterids</taxon>
        <taxon>Ericales</taxon>
        <taxon>Ericaceae</taxon>
        <taxon>Ericoideae</taxon>
        <taxon>Rhodoreae</taxon>
        <taxon>Rhododendron</taxon>
    </lineage>
</organism>
<dbReference type="Pfam" id="PF00069">
    <property type="entry name" value="Pkinase"/>
    <property type="match status" value="1"/>
</dbReference>
<feature type="region of interest" description="Disordered" evidence="7">
    <location>
        <begin position="495"/>
        <end position="684"/>
    </location>
</feature>
<keyword evidence="1" id="KW-0723">Serine/threonine-protein kinase</keyword>
<dbReference type="Pfam" id="PF04542">
    <property type="entry name" value="Sigma70_r2"/>
    <property type="match status" value="1"/>
</dbReference>